<dbReference type="RefSeq" id="WP_317957911.1">
    <property type="nucleotide sequence ID" value="NZ_BSKO01000001.1"/>
</dbReference>
<dbReference type="PANTHER" id="PTHR43792">
    <property type="entry name" value="GNAT FAMILY, PUTATIVE (AFU_ORTHOLOGUE AFUA_3G00765)-RELATED-RELATED"/>
    <property type="match status" value="1"/>
</dbReference>
<keyword evidence="3" id="KW-1185">Reference proteome</keyword>
<dbReference type="Pfam" id="PF13302">
    <property type="entry name" value="Acetyltransf_3"/>
    <property type="match status" value="1"/>
</dbReference>
<comment type="caution">
    <text evidence="2">The sequence shown here is derived from an EMBL/GenBank/DDBJ whole genome shotgun (WGS) entry which is preliminary data.</text>
</comment>
<gene>
    <name evidence="2" type="ORF">MACH08_14860</name>
</gene>
<dbReference type="InterPro" id="IPR016181">
    <property type="entry name" value="Acyl_CoA_acyltransferase"/>
</dbReference>
<reference evidence="2 3" key="1">
    <citation type="submission" date="2023-02" db="EMBL/GenBank/DDBJ databases">
        <title>Oceanobacillus kimchii IFOP_LL358 isolated form Alexandrium catenella lab strain.</title>
        <authorList>
            <person name="Gajardo G."/>
            <person name="Ueki S."/>
            <person name="Maruyama F."/>
        </authorList>
    </citation>
    <scope>NUCLEOTIDE SEQUENCE [LARGE SCALE GENOMIC DNA]</scope>
    <source>
        <strain evidence="2 3">IFOP_LL358</strain>
    </source>
</reference>
<dbReference type="Proteomes" id="UP001275436">
    <property type="component" value="Unassembled WGS sequence"/>
</dbReference>
<dbReference type="Gene3D" id="3.40.630.30">
    <property type="match status" value="1"/>
</dbReference>
<evidence type="ECO:0000313" key="2">
    <source>
        <dbReference type="EMBL" id="GLO65702.1"/>
    </source>
</evidence>
<dbReference type="PANTHER" id="PTHR43792:SF1">
    <property type="entry name" value="N-ACETYLTRANSFERASE DOMAIN-CONTAINING PROTEIN"/>
    <property type="match status" value="1"/>
</dbReference>
<evidence type="ECO:0000313" key="3">
    <source>
        <dbReference type="Proteomes" id="UP001275436"/>
    </source>
</evidence>
<protein>
    <submittedName>
        <fullName evidence="2">N-acetyltransferase</fullName>
    </submittedName>
</protein>
<dbReference type="InterPro" id="IPR051531">
    <property type="entry name" value="N-acetyltransferase"/>
</dbReference>
<feature type="domain" description="N-acetyltransferase" evidence="1">
    <location>
        <begin position="21"/>
        <end position="140"/>
    </location>
</feature>
<name>A0ABQ5THS1_9BACI</name>
<accession>A0ABQ5THS1</accession>
<sequence length="185" mass="21234">MIKVQLVIPDIRYAATLSKQSSDPRIRDTLGLTKAQSSVQGTIDFIHFVIEAERQGNLCSRIILNEIDEPIGVITLKEIDEKNSTSEIGTWLGVEHWGKGYNELAKNEILYHAFENMKLERVFAGAKKTNIRSQKSQEKLPYIKIDEGVNFPEQHAKMESEAREPCILNVIERNCFLDWYKKNIL</sequence>
<dbReference type="SUPFAM" id="SSF55729">
    <property type="entry name" value="Acyl-CoA N-acyltransferases (Nat)"/>
    <property type="match status" value="1"/>
</dbReference>
<dbReference type="EMBL" id="BSKO01000001">
    <property type="protein sequence ID" value="GLO65702.1"/>
    <property type="molecule type" value="Genomic_DNA"/>
</dbReference>
<dbReference type="InterPro" id="IPR000182">
    <property type="entry name" value="GNAT_dom"/>
</dbReference>
<evidence type="ECO:0000259" key="1">
    <source>
        <dbReference type="Pfam" id="PF13302"/>
    </source>
</evidence>
<proteinExistence type="predicted"/>
<organism evidence="2 3">
    <name type="scientific">Oceanobacillus kimchii</name>
    <dbReference type="NCBI Taxonomy" id="746691"/>
    <lineage>
        <taxon>Bacteria</taxon>
        <taxon>Bacillati</taxon>
        <taxon>Bacillota</taxon>
        <taxon>Bacilli</taxon>
        <taxon>Bacillales</taxon>
        <taxon>Bacillaceae</taxon>
        <taxon>Oceanobacillus</taxon>
    </lineage>
</organism>